<comment type="caution">
    <text evidence="3">The sequence shown here is derived from an EMBL/GenBank/DDBJ whole genome shotgun (WGS) entry which is preliminary data.</text>
</comment>
<evidence type="ECO:0000256" key="1">
    <source>
        <dbReference type="SAM" id="Phobius"/>
    </source>
</evidence>
<dbReference type="OMA" id="SHSICAY"/>
<keyword evidence="1" id="KW-0812">Transmembrane</keyword>
<name>A0A8S1PZ93_PARPR</name>
<evidence type="ECO:0000313" key="3">
    <source>
        <dbReference type="EMBL" id="CAD8108707.1"/>
    </source>
</evidence>
<keyword evidence="1" id="KW-0472">Membrane</keyword>
<organism evidence="3 4">
    <name type="scientific">Paramecium primaurelia</name>
    <dbReference type="NCBI Taxonomy" id="5886"/>
    <lineage>
        <taxon>Eukaryota</taxon>
        <taxon>Sar</taxon>
        <taxon>Alveolata</taxon>
        <taxon>Ciliophora</taxon>
        <taxon>Intramacronucleata</taxon>
        <taxon>Oligohymenophorea</taxon>
        <taxon>Peniculida</taxon>
        <taxon>Parameciidae</taxon>
        <taxon>Paramecium</taxon>
    </lineage>
</organism>
<evidence type="ECO:0000313" key="4">
    <source>
        <dbReference type="Proteomes" id="UP000688137"/>
    </source>
</evidence>
<dbReference type="InterPro" id="IPR002035">
    <property type="entry name" value="VWF_A"/>
</dbReference>
<keyword evidence="1" id="KW-1133">Transmembrane helix</keyword>
<dbReference type="EMBL" id="CAJJDM010000142">
    <property type="protein sequence ID" value="CAD8108707.1"/>
    <property type="molecule type" value="Genomic_DNA"/>
</dbReference>
<dbReference type="AlphaFoldDB" id="A0A8S1PZ93"/>
<dbReference type="PROSITE" id="PS50234">
    <property type="entry name" value="VWFA"/>
    <property type="match status" value="1"/>
</dbReference>
<feature type="transmembrane region" description="Helical" evidence="1">
    <location>
        <begin position="12"/>
        <end position="34"/>
    </location>
</feature>
<reference evidence="3" key="1">
    <citation type="submission" date="2021-01" db="EMBL/GenBank/DDBJ databases">
        <authorList>
            <consortium name="Genoscope - CEA"/>
            <person name="William W."/>
        </authorList>
    </citation>
    <scope>NUCLEOTIDE SEQUENCE</scope>
</reference>
<accession>A0A8S1PZ93</accession>
<evidence type="ECO:0000259" key="2">
    <source>
        <dbReference type="PROSITE" id="PS50234"/>
    </source>
</evidence>
<gene>
    <name evidence="3" type="ORF">PPRIM_AZ9-3.1.T1380018</name>
</gene>
<dbReference type="Proteomes" id="UP000688137">
    <property type="component" value="Unassembled WGS sequence"/>
</dbReference>
<feature type="domain" description="VWFA" evidence="2">
    <location>
        <begin position="747"/>
        <end position="949"/>
    </location>
</feature>
<sequence>MDFQVKLKLSILILFVPVGFIALLQIITLNVIFITNFSDQANQLSFAIYNETTQTTLRFSHQLEMINLGIKANVAFILQDLMMSNQQLEFSNKLDQINGFLHPLIKRGTIENFKIICKNQYEYSMQQIESQYEQWNSTNQVFIDLYQHNFRFILNYNNNNHCNIQTFSSIVKLINYAYSNYEILYNQLNYFMINEQFYQFINNEFQPIEINKLEDYYGKFIDELIIKQDFDNYNCLIKDTLIQYYQQKYFIYGWFYSIQKQYIKCSKQHISTLLAIKIFDTIKFKQLAGSSENETNHNFSLIIAQSIVSLTFLLYVWTISIKVANSICIPLQKLVIQLQNPLKYHFNSMPLKQNEQNCKEINRLQESLQIYIYYYQLLKQQHFYSDEDQGSHYLMTLSQLNEVYKYHKNNWQVSVCANNIAQVHFKNKRYTEALKFQVKSVIFGFEEYTSIKQIEKIRKQLLNSQKSILIQLKKKLTRFVINKLAGSTYILQSEHMNRNRYQSIMLQNSYKQSEIQQIQITDRFGQTNQKKYENSLEKIIYQEQLDLYQDKYKEEKRFYKLTILFRKYTFCRMLYKFCIKEQPSFLNETICSIKELYEEISNKNYSDNRSIIGMKIQLLIMKFCCFKKLNLIDQAQSDLYSIKILYSQYVISEKSKLVLNGFDIFKLTSKEIIQNAIRKLKICLLMQHKQYQYASEKCIKIIKRNSQNIYKLNSFAYKTLQNIFLQLNLNQSVLQKLYQDINSRKFKIFFLIDYSSQVSLEQIQVSHSICAYTLQQLKNLREVGLYIFNDSLYEMLPASQSIKYRKFLLKQFERFQILKGGECKIQECLYNLLKYKLSTFSKQNSNDIKQSYQSITIPRISQEYQEFKDIMQSYVCIFSEFSTNINEDLLEKIQKYTQREDINLVLFNIANSNINHEQAKYFAKQLNAYYVESELETKRWISHLNQSSIPIHTQGYVEFL</sequence>
<protein>
    <recommendedName>
        <fullName evidence="2">VWFA domain-containing protein</fullName>
    </recommendedName>
</protein>
<proteinExistence type="predicted"/>
<keyword evidence="4" id="KW-1185">Reference proteome</keyword>